<proteinExistence type="predicted"/>
<evidence type="ECO:0000313" key="2">
    <source>
        <dbReference type="EnsemblPlants" id="ORUFI11G04530.1"/>
    </source>
</evidence>
<reference evidence="3" key="1">
    <citation type="submission" date="2013-06" db="EMBL/GenBank/DDBJ databases">
        <authorList>
            <person name="Zhao Q."/>
        </authorList>
    </citation>
    <scope>NUCLEOTIDE SEQUENCE</scope>
    <source>
        <strain evidence="3">cv. W1943</strain>
    </source>
</reference>
<reference evidence="2" key="2">
    <citation type="submission" date="2015-06" db="UniProtKB">
        <authorList>
            <consortium name="EnsemblPlants"/>
        </authorList>
    </citation>
    <scope>IDENTIFICATION</scope>
</reference>
<dbReference type="Proteomes" id="UP000008022">
    <property type="component" value="Unassembled WGS sequence"/>
</dbReference>
<feature type="region of interest" description="Disordered" evidence="1">
    <location>
        <begin position="242"/>
        <end position="281"/>
    </location>
</feature>
<dbReference type="EnsemblPlants" id="ORUFI11G04530.1">
    <property type="protein sequence ID" value="ORUFI11G04530.1"/>
    <property type="gene ID" value="ORUFI11G04530"/>
</dbReference>
<accession>A0A0E0R4V0</accession>
<name>A0A0E0R4V0_ORYRU</name>
<keyword evidence="3" id="KW-1185">Reference proteome</keyword>
<dbReference type="AlphaFoldDB" id="A0A0E0R4V0"/>
<protein>
    <submittedName>
        <fullName evidence="2">Uncharacterized protein</fullName>
    </submittedName>
</protein>
<sequence length="281" mass="31333">MPAGLLSRPAIAAALSNLLRASTSHRIDPPPSPSSLRRLLTSPPHRLLSSHDRRPTLQTLPRCRPRKSPPRALIPPLTITGRLPFQPPLAIRPSPPAHRRRISVSVSEVEALFELFKSINGSVIDDGLINKLRLTSKQVSSAMDNNGGGLFVDITNVINAKLTNKHAAVIQSEINVPKDRENYQQINKNSTSKIQRASTIGFGNENNASVIRHVRLPCTDKAELSYGTPNMHEDVTNLSTAELKRKRARERYASLTKELKEDGNKKRRDSRKRRKDESIDH</sequence>
<organism evidence="2 3">
    <name type="scientific">Oryza rufipogon</name>
    <name type="common">Brownbeard rice</name>
    <name type="synonym">Asian wild rice</name>
    <dbReference type="NCBI Taxonomy" id="4529"/>
    <lineage>
        <taxon>Eukaryota</taxon>
        <taxon>Viridiplantae</taxon>
        <taxon>Streptophyta</taxon>
        <taxon>Embryophyta</taxon>
        <taxon>Tracheophyta</taxon>
        <taxon>Spermatophyta</taxon>
        <taxon>Magnoliopsida</taxon>
        <taxon>Liliopsida</taxon>
        <taxon>Poales</taxon>
        <taxon>Poaceae</taxon>
        <taxon>BOP clade</taxon>
        <taxon>Oryzoideae</taxon>
        <taxon>Oryzeae</taxon>
        <taxon>Oryzinae</taxon>
        <taxon>Oryza</taxon>
    </lineage>
</organism>
<dbReference type="STRING" id="4529.A0A0E0R4V0"/>
<dbReference type="HOGENOM" id="CLU_086504_0_0_1"/>
<evidence type="ECO:0000313" key="3">
    <source>
        <dbReference type="Proteomes" id="UP000008022"/>
    </source>
</evidence>
<evidence type="ECO:0000256" key="1">
    <source>
        <dbReference type="SAM" id="MobiDB-lite"/>
    </source>
</evidence>
<feature type="region of interest" description="Disordered" evidence="1">
    <location>
        <begin position="43"/>
        <end position="74"/>
    </location>
</feature>
<feature type="compositionally biased region" description="Basic residues" evidence="1">
    <location>
        <begin position="265"/>
        <end position="274"/>
    </location>
</feature>
<dbReference type="Gramene" id="ORUFI11G04530.1">
    <property type="protein sequence ID" value="ORUFI11G04530.1"/>
    <property type="gene ID" value="ORUFI11G04530"/>
</dbReference>